<dbReference type="KEGG" id="dwd:DSCW_11620"/>
<evidence type="ECO:0008006" key="3">
    <source>
        <dbReference type="Google" id="ProtNLM"/>
    </source>
</evidence>
<dbReference type="Proteomes" id="UP000427769">
    <property type="component" value="Chromosome"/>
</dbReference>
<dbReference type="InterPro" id="IPR029063">
    <property type="entry name" value="SAM-dependent_MTases_sf"/>
</dbReference>
<keyword evidence="2" id="KW-1185">Reference proteome</keyword>
<dbReference type="AlphaFoldDB" id="A0A5K7YZ83"/>
<dbReference type="Gene3D" id="3.40.50.150">
    <property type="entry name" value="Vaccinia Virus protein VP39"/>
    <property type="match status" value="1"/>
</dbReference>
<accession>A0A5K7YZ83</accession>
<sequence>MACLAACAVGLYGCHVDFSVCDLKCYQDLLVYGFVIENVSPGSRVLEIGGGDSRVLGSLTAEYECWNIDKYEGLGNGPVKASDEKGNRLVKDYIGNFNPMLKEQYFDFVFSISVLEHIREDRGITFADILMDMERVMAPGALSLHCLDLVIKNEFVWSSPILKFLFEKSVTLNRFVPFQELLADGNIYMMTEEAYDSCWRDITQKEYAAFGKPFSYNILMQKMR</sequence>
<proteinExistence type="predicted"/>
<evidence type="ECO:0000313" key="2">
    <source>
        <dbReference type="Proteomes" id="UP000427769"/>
    </source>
</evidence>
<name>A0A5K7YZ83_9BACT</name>
<evidence type="ECO:0000313" key="1">
    <source>
        <dbReference type="EMBL" id="BBO73745.1"/>
    </source>
</evidence>
<reference evidence="1 2" key="1">
    <citation type="submission" date="2019-11" db="EMBL/GenBank/DDBJ databases">
        <title>Comparative genomics of hydrocarbon-degrading Desulfosarcina strains.</title>
        <authorList>
            <person name="Watanabe M."/>
            <person name="Kojima H."/>
            <person name="Fukui M."/>
        </authorList>
    </citation>
    <scope>NUCLEOTIDE SEQUENCE [LARGE SCALE GENOMIC DNA]</scope>
    <source>
        <strain evidence="1 2">PP31</strain>
    </source>
</reference>
<protein>
    <recommendedName>
        <fullName evidence="3">Methyltransferase type 11 domain-containing protein</fullName>
    </recommendedName>
</protein>
<organism evidence="1 2">
    <name type="scientific">Desulfosarcina widdelii</name>
    <dbReference type="NCBI Taxonomy" id="947919"/>
    <lineage>
        <taxon>Bacteria</taxon>
        <taxon>Pseudomonadati</taxon>
        <taxon>Thermodesulfobacteriota</taxon>
        <taxon>Desulfobacteria</taxon>
        <taxon>Desulfobacterales</taxon>
        <taxon>Desulfosarcinaceae</taxon>
        <taxon>Desulfosarcina</taxon>
    </lineage>
</organism>
<gene>
    <name evidence="1" type="ORF">DSCW_11620</name>
</gene>
<dbReference type="SUPFAM" id="SSF53335">
    <property type="entry name" value="S-adenosyl-L-methionine-dependent methyltransferases"/>
    <property type="match status" value="1"/>
</dbReference>
<dbReference type="EMBL" id="AP021875">
    <property type="protein sequence ID" value="BBO73745.1"/>
    <property type="molecule type" value="Genomic_DNA"/>
</dbReference>